<evidence type="ECO:0000313" key="3">
    <source>
        <dbReference type="Proteomes" id="UP001149074"/>
    </source>
</evidence>
<reference evidence="2" key="1">
    <citation type="submission" date="2022-11" db="EMBL/GenBank/DDBJ databases">
        <authorList>
            <person name="Petersen C."/>
        </authorList>
    </citation>
    <scope>NUCLEOTIDE SEQUENCE</scope>
    <source>
        <strain evidence="2">IBT 30761</strain>
    </source>
</reference>
<dbReference type="RefSeq" id="XP_056477649.1">
    <property type="nucleotide sequence ID" value="XM_056617292.1"/>
</dbReference>
<accession>A0A9W9FQ72</accession>
<keyword evidence="3" id="KW-1185">Reference proteome</keyword>
<proteinExistence type="predicted"/>
<dbReference type="Proteomes" id="UP001149074">
    <property type="component" value="Unassembled WGS sequence"/>
</dbReference>
<gene>
    <name evidence="2" type="ORF">N7532_004798</name>
</gene>
<evidence type="ECO:0000313" key="2">
    <source>
        <dbReference type="EMBL" id="KAJ5104269.1"/>
    </source>
</evidence>
<feature type="region of interest" description="Disordered" evidence="1">
    <location>
        <begin position="1"/>
        <end position="36"/>
    </location>
</feature>
<comment type="caution">
    <text evidence="2">The sequence shown here is derived from an EMBL/GenBank/DDBJ whole genome shotgun (WGS) entry which is preliminary data.</text>
</comment>
<protein>
    <submittedName>
        <fullName evidence="2">Uncharacterized protein</fullName>
    </submittedName>
</protein>
<dbReference type="OrthoDB" id="4538955at2759"/>
<dbReference type="EMBL" id="JAPQKI010000004">
    <property type="protein sequence ID" value="KAJ5104269.1"/>
    <property type="molecule type" value="Genomic_DNA"/>
</dbReference>
<sequence>MKAQCSRIPPDQSPCPWPPRAFNLQFEKPDETPESAEPVENAKITFNGFGNPAHGLKLNGHHVGPEDLSYQPGTSGCTFGSTVRVDGRPDPTPVVGHFDFTPSYTSALGSLEVGEHDYPVTLEPAWVTFNAEVSVNAGAYWDTAAKKLVWDEKGEAWKKASWEQSMQFAYRTVTDPDDDDDDEPLTVIENCFTDTLSKPPTRFPLMLKDHGDFNCAFETVNGQITMETTVWDSEIFPPTSRKNSPVKSVFPSSFVARFDWGGMSFTGAFKDKDGNVVAVRGDVSDDDESPLLPALAKKEGASLAKDVNYPLNYFVVPISAPTASPPIGLKVKGLMGNDTMIQDEKDPTGWADSVSKLAMQDFHDIIIFYMDQELRDTFVGKNPALNANIKAIALSGGDETAKFYKSLQVPYLTAMLANTTVDEAKSCNGVRAEKLLKEIPADSKVYKAQSAALYRFRYLEKFPDTKRFIQDQNDKDYSAAIDKTTEVMKRLLRKNTSGLEASNPKGADSHKASVAKAEADIDKLGKWAKQENLYWALRLLYMVQKSQLPQWYAMYMNGNLSSSIGMRIKQLNGVFEILENNKINKDGMSFSEAYNDTIRAFQMRSIIPQLVDLDGCYSDFDSVLKESLNQFWLHYKDSKDPNLAEQANQAKQLYMNEELRHKFMTSLRASSRLSSAASSWSVIVQMWEETVRTQSWFKAALVVNEKFFTCMKYVAAGALLVMPFLPFWSTMSTADKVMWGM</sequence>
<evidence type="ECO:0000256" key="1">
    <source>
        <dbReference type="SAM" id="MobiDB-lite"/>
    </source>
</evidence>
<dbReference type="AlphaFoldDB" id="A0A9W9FQ72"/>
<reference evidence="2" key="2">
    <citation type="journal article" date="2023" name="IMA Fungus">
        <title>Comparative genomic study of the Penicillium genus elucidates a diverse pangenome and 15 lateral gene transfer events.</title>
        <authorList>
            <person name="Petersen C."/>
            <person name="Sorensen T."/>
            <person name="Nielsen M.R."/>
            <person name="Sondergaard T.E."/>
            <person name="Sorensen J.L."/>
            <person name="Fitzpatrick D.A."/>
            <person name="Frisvad J.C."/>
            <person name="Nielsen K.L."/>
        </authorList>
    </citation>
    <scope>NUCLEOTIDE SEQUENCE</scope>
    <source>
        <strain evidence="2">IBT 30761</strain>
    </source>
</reference>
<name>A0A9W9FQ72_9EURO</name>
<dbReference type="GeneID" id="81356271"/>
<organism evidence="2 3">
    <name type="scientific">Penicillium argentinense</name>
    <dbReference type="NCBI Taxonomy" id="1131581"/>
    <lineage>
        <taxon>Eukaryota</taxon>
        <taxon>Fungi</taxon>
        <taxon>Dikarya</taxon>
        <taxon>Ascomycota</taxon>
        <taxon>Pezizomycotina</taxon>
        <taxon>Eurotiomycetes</taxon>
        <taxon>Eurotiomycetidae</taxon>
        <taxon>Eurotiales</taxon>
        <taxon>Aspergillaceae</taxon>
        <taxon>Penicillium</taxon>
    </lineage>
</organism>